<accession>A0A9N9IV86</accession>
<dbReference type="AlphaFoldDB" id="A0A9N9IV86"/>
<keyword evidence="3" id="KW-1185">Reference proteome</keyword>
<evidence type="ECO:0000256" key="1">
    <source>
        <dbReference type="SAM" id="MobiDB-lite"/>
    </source>
</evidence>
<reference evidence="2" key="1">
    <citation type="submission" date="2021-06" db="EMBL/GenBank/DDBJ databases">
        <authorList>
            <person name="Kallberg Y."/>
            <person name="Tangrot J."/>
            <person name="Rosling A."/>
        </authorList>
    </citation>
    <scope>NUCLEOTIDE SEQUENCE</scope>
    <source>
        <strain evidence="2">IN212</strain>
    </source>
</reference>
<comment type="caution">
    <text evidence="2">The sequence shown here is derived from an EMBL/GenBank/DDBJ whole genome shotgun (WGS) entry which is preliminary data.</text>
</comment>
<gene>
    <name evidence="2" type="ORF">RFULGI_LOCUS13687</name>
</gene>
<protein>
    <submittedName>
        <fullName evidence="2">2608_t:CDS:1</fullName>
    </submittedName>
</protein>
<feature type="non-terminal residue" evidence="2">
    <location>
        <position position="1"/>
    </location>
</feature>
<evidence type="ECO:0000313" key="2">
    <source>
        <dbReference type="EMBL" id="CAG8752186.1"/>
    </source>
</evidence>
<dbReference type="Proteomes" id="UP000789396">
    <property type="component" value="Unassembled WGS sequence"/>
</dbReference>
<dbReference type="EMBL" id="CAJVPZ010036814">
    <property type="protein sequence ID" value="CAG8752186.1"/>
    <property type="molecule type" value="Genomic_DNA"/>
</dbReference>
<evidence type="ECO:0000313" key="3">
    <source>
        <dbReference type="Proteomes" id="UP000789396"/>
    </source>
</evidence>
<dbReference type="OrthoDB" id="2438998at2759"/>
<proteinExistence type="predicted"/>
<name>A0A9N9IV86_9GLOM</name>
<feature type="non-terminal residue" evidence="2">
    <location>
        <position position="99"/>
    </location>
</feature>
<feature type="region of interest" description="Disordered" evidence="1">
    <location>
        <begin position="77"/>
        <end position="99"/>
    </location>
</feature>
<sequence>STIVISWSFSGSQSTRIELGIQNAQTSAITVIDTNVDLTKGSQPWAVSVVAGSYKLFLMDQTSYNYYYSNTFTVTAGSGPQNNSPSSNNPSSSSSTQSS</sequence>
<organism evidence="2 3">
    <name type="scientific">Racocetra fulgida</name>
    <dbReference type="NCBI Taxonomy" id="60492"/>
    <lineage>
        <taxon>Eukaryota</taxon>
        <taxon>Fungi</taxon>
        <taxon>Fungi incertae sedis</taxon>
        <taxon>Mucoromycota</taxon>
        <taxon>Glomeromycotina</taxon>
        <taxon>Glomeromycetes</taxon>
        <taxon>Diversisporales</taxon>
        <taxon>Gigasporaceae</taxon>
        <taxon>Racocetra</taxon>
    </lineage>
</organism>